<evidence type="ECO:0000256" key="6">
    <source>
        <dbReference type="ARBA" id="ARBA00022666"/>
    </source>
</evidence>
<evidence type="ECO:0000256" key="3">
    <source>
        <dbReference type="ARBA" id="ARBA00012293"/>
    </source>
</evidence>
<keyword evidence="11" id="KW-0560">Oxidoreductase</keyword>
<protein>
    <recommendedName>
        <fullName evidence="5">2-oxoglutarate-dependent ethylene/succinate-forming enzyme</fullName>
        <ecNumber evidence="4">1.13.12.19</ecNumber>
        <ecNumber evidence="3">1.14.20.7</ecNumber>
    </recommendedName>
    <alternativeName>
        <fullName evidence="7">2-oxoglutarate dioxygenase (ethylene-forming)</fullName>
    </alternativeName>
    <alternativeName>
        <fullName evidence="8">2-oxoglutarate/L-arginine monooxygenase/decarboxylase (succinate-forming)</fullName>
    </alternativeName>
</protein>
<comment type="caution">
    <text evidence="13">The sequence shown here is derived from an EMBL/GenBank/DDBJ whole genome shotgun (WGS) entry which is preliminary data.</text>
</comment>
<dbReference type="PROSITE" id="PS51471">
    <property type="entry name" value="FE2OG_OXY"/>
    <property type="match status" value="1"/>
</dbReference>
<dbReference type="GO" id="GO:0102276">
    <property type="term" value="F:2-oxoglutarate oxygenase/decarboxylase (ethylene-forming) activity"/>
    <property type="evidence" value="ECO:0007669"/>
    <property type="project" value="UniProtKB-EC"/>
</dbReference>
<comment type="pathway">
    <text evidence="2">Alkene biosynthesis; ethylene biosynthesis via 2-oxoglutarate.</text>
</comment>
<evidence type="ECO:0000313" key="14">
    <source>
        <dbReference type="Proteomes" id="UP000241771"/>
    </source>
</evidence>
<comment type="catalytic activity">
    <reaction evidence="10">
        <text>L-arginine + 2-oxoglutarate + O2 = guanidine + L-glutamate 5-semialdehyde + succinate + CO2</text>
        <dbReference type="Rhea" id="RHEA:31535"/>
        <dbReference type="ChEBI" id="CHEBI:15379"/>
        <dbReference type="ChEBI" id="CHEBI:16526"/>
        <dbReference type="ChEBI" id="CHEBI:16810"/>
        <dbReference type="ChEBI" id="CHEBI:30031"/>
        <dbReference type="ChEBI" id="CHEBI:30087"/>
        <dbReference type="ChEBI" id="CHEBI:32682"/>
        <dbReference type="ChEBI" id="CHEBI:58066"/>
        <dbReference type="EC" id="1.14.20.7"/>
    </reaction>
</comment>
<accession>A0A2T3P1D0</accession>
<dbReference type="Pfam" id="PF03171">
    <property type="entry name" value="2OG-FeII_Oxy"/>
    <property type="match status" value="1"/>
</dbReference>
<evidence type="ECO:0000256" key="1">
    <source>
        <dbReference type="ARBA" id="ARBA00001954"/>
    </source>
</evidence>
<dbReference type="SUPFAM" id="SSF51197">
    <property type="entry name" value="Clavaminate synthase-like"/>
    <property type="match status" value="1"/>
</dbReference>
<proteinExistence type="inferred from homology"/>
<feature type="domain" description="Fe2OG dioxygenase" evidence="12">
    <location>
        <begin position="189"/>
        <end position="296"/>
    </location>
</feature>
<evidence type="ECO:0000256" key="10">
    <source>
        <dbReference type="ARBA" id="ARBA00049359"/>
    </source>
</evidence>
<evidence type="ECO:0000256" key="9">
    <source>
        <dbReference type="ARBA" id="ARBA00047725"/>
    </source>
</evidence>
<evidence type="ECO:0000256" key="5">
    <source>
        <dbReference type="ARBA" id="ARBA00019045"/>
    </source>
</evidence>
<dbReference type="InterPro" id="IPR027443">
    <property type="entry name" value="IPNS-like_sf"/>
</dbReference>
<keyword evidence="11" id="KW-0408">Iron</keyword>
<dbReference type="InterPro" id="IPR050231">
    <property type="entry name" value="Iron_ascorbate_oxido_reductase"/>
</dbReference>
<keyword evidence="11" id="KW-0479">Metal-binding</keyword>
<dbReference type="Proteomes" id="UP000241771">
    <property type="component" value="Unassembled WGS sequence"/>
</dbReference>
<dbReference type="GO" id="GO:0046872">
    <property type="term" value="F:metal ion binding"/>
    <property type="evidence" value="ECO:0007669"/>
    <property type="project" value="UniProtKB-KW"/>
</dbReference>
<dbReference type="OrthoDB" id="21825at2"/>
<evidence type="ECO:0000256" key="7">
    <source>
        <dbReference type="ARBA" id="ARBA00031011"/>
    </source>
</evidence>
<evidence type="ECO:0000256" key="11">
    <source>
        <dbReference type="RuleBase" id="RU003682"/>
    </source>
</evidence>
<evidence type="ECO:0000256" key="2">
    <source>
        <dbReference type="ARBA" id="ARBA00004767"/>
    </source>
</evidence>
<reference evidence="13 14" key="1">
    <citation type="submission" date="2018-01" db="EMBL/GenBank/DDBJ databases">
        <title>Whole genome sequencing of Histamine producing bacteria.</title>
        <authorList>
            <person name="Butler K."/>
        </authorList>
    </citation>
    <scope>NUCLEOTIDE SEQUENCE [LARGE SCALE GENOMIC DNA]</scope>
    <source>
        <strain evidence="13 14">DSM 100436</strain>
    </source>
</reference>
<dbReference type="GO" id="GO:0009693">
    <property type="term" value="P:ethylene biosynthetic process"/>
    <property type="evidence" value="ECO:0007669"/>
    <property type="project" value="UniProtKB-KW"/>
</dbReference>
<dbReference type="EMBL" id="PYMA01000001">
    <property type="protein sequence ID" value="PSW22310.1"/>
    <property type="molecule type" value="Genomic_DNA"/>
</dbReference>
<dbReference type="Pfam" id="PF14226">
    <property type="entry name" value="DIOX_N"/>
    <property type="match status" value="1"/>
</dbReference>
<comment type="similarity">
    <text evidence="11">Belongs to the iron/ascorbate-dependent oxidoreductase family.</text>
</comment>
<evidence type="ECO:0000256" key="4">
    <source>
        <dbReference type="ARBA" id="ARBA00012531"/>
    </source>
</evidence>
<dbReference type="EC" id="1.13.12.19" evidence="4"/>
<dbReference type="PANTHER" id="PTHR47990">
    <property type="entry name" value="2-OXOGLUTARATE (2OG) AND FE(II)-DEPENDENT OXYGENASE SUPERFAMILY PROTEIN-RELATED"/>
    <property type="match status" value="1"/>
</dbReference>
<dbReference type="Gene3D" id="2.60.120.330">
    <property type="entry name" value="B-lactam Antibiotic, Isopenicillin N Synthase, Chain"/>
    <property type="match status" value="1"/>
</dbReference>
<gene>
    <name evidence="13" type="ORF">C9I98_01400</name>
</gene>
<dbReference type="AlphaFoldDB" id="A0A2T3P1D0"/>
<dbReference type="EC" id="1.14.20.7" evidence="3"/>
<evidence type="ECO:0000313" key="13">
    <source>
        <dbReference type="EMBL" id="PSW22310.1"/>
    </source>
</evidence>
<dbReference type="InterPro" id="IPR026992">
    <property type="entry name" value="DIOX_N"/>
</dbReference>
<dbReference type="InterPro" id="IPR044861">
    <property type="entry name" value="IPNS-like_FE2OG_OXY"/>
</dbReference>
<name>A0A2T3P1D0_9GAMM</name>
<evidence type="ECO:0000256" key="8">
    <source>
        <dbReference type="ARBA" id="ARBA00031282"/>
    </source>
</evidence>
<keyword evidence="14" id="KW-1185">Reference proteome</keyword>
<comment type="cofactor">
    <cofactor evidence="1">
        <name>Fe(2+)</name>
        <dbReference type="ChEBI" id="CHEBI:29033"/>
    </cofactor>
</comment>
<dbReference type="InterPro" id="IPR005123">
    <property type="entry name" value="Oxoglu/Fe-dep_dioxygenase_dom"/>
</dbReference>
<dbReference type="PRINTS" id="PR00682">
    <property type="entry name" value="IPNSYNTHASE"/>
</dbReference>
<organism evidence="13 14">
    <name type="scientific">Photobacterium sanctipauli</name>
    <dbReference type="NCBI Taxonomy" id="1342794"/>
    <lineage>
        <taxon>Bacteria</taxon>
        <taxon>Pseudomonadati</taxon>
        <taxon>Pseudomonadota</taxon>
        <taxon>Gammaproteobacteria</taxon>
        <taxon>Vibrionales</taxon>
        <taxon>Vibrionaceae</taxon>
        <taxon>Photobacterium</taxon>
    </lineage>
</organism>
<evidence type="ECO:0000259" key="12">
    <source>
        <dbReference type="PROSITE" id="PS51471"/>
    </source>
</evidence>
<keyword evidence="6" id="KW-0266">Ethylene biosynthesis</keyword>
<sequence length="341" mass="37913">MNKAAQIEVIKQAEYAVARTITTDDIPVIDIAPLIAGDNIEAVAKQILDAVTHKGFFYIANHGIPQQVIDAAGSAMRGFFAKPQEAKGEIPVNTSQRGWLAPGMATLEGNKTHDLKEIFFWGPEQWTDELNQKREELPLIADNLWPDNSTPELKTDLLPYYDAACQVGHKILAAIALALGLEQDFFAKRYQTPLARGQLVYYPVSTAQDEAEERYGSAPHTDYGVLTLLLQDMNGGLEVLTKDNEWVTAVPIPGTLVCNVGDLLHRWSNDRFSSNLHRVINRSGNERHSIAIFFDPTPDSVIDPRDMGLTESDEVRYEPVITAEYINAQNKKSFAQYADGE</sequence>
<comment type="catalytic activity">
    <reaction evidence="9">
        <text>2-oxoglutarate + O2 + 2 H(+) = ethene + 3 CO2 + H2O</text>
        <dbReference type="Rhea" id="RHEA:31523"/>
        <dbReference type="ChEBI" id="CHEBI:15377"/>
        <dbReference type="ChEBI" id="CHEBI:15378"/>
        <dbReference type="ChEBI" id="CHEBI:15379"/>
        <dbReference type="ChEBI" id="CHEBI:16526"/>
        <dbReference type="ChEBI" id="CHEBI:16810"/>
        <dbReference type="ChEBI" id="CHEBI:18153"/>
        <dbReference type="EC" id="1.13.12.19"/>
    </reaction>
</comment>